<dbReference type="GeneID" id="43606575"/>
<dbReference type="OrthoDB" id="4825587at2759"/>
<reference evidence="2 3" key="2">
    <citation type="submission" date="2020-04" db="EMBL/GenBank/DDBJ databases">
        <title>Genome sequencing and assembly of multiple isolates from the Colletotrichum gloeosporioides species complex.</title>
        <authorList>
            <person name="Gan P."/>
            <person name="Shirasu K."/>
        </authorList>
    </citation>
    <scope>NUCLEOTIDE SEQUENCE [LARGE SCALE GENOMIC DNA]</scope>
    <source>
        <strain evidence="2 3">Nara gc5</strain>
    </source>
</reference>
<dbReference type="InParanoid" id="A0A7J6JF40"/>
<feature type="transmembrane region" description="Helical" evidence="1">
    <location>
        <begin position="30"/>
        <end position="54"/>
    </location>
</feature>
<keyword evidence="1" id="KW-0472">Membrane</keyword>
<name>A0A7J6JF40_COLFN</name>
<keyword evidence="1" id="KW-1133">Transmembrane helix</keyword>
<accession>A0A7J6JF40</accession>
<keyword evidence="3" id="KW-1185">Reference proteome</keyword>
<dbReference type="Proteomes" id="UP000011096">
    <property type="component" value="Unassembled WGS sequence"/>
</dbReference>
<reference evidence="2 3" key="1">
    <citation type="submission" date="2012-08" db="EMBL/GenBank/DDBJ databases">
        <authorList>
            <person name="Gan P.H.P."/>
            <person name="Ikeda K."/>
            <person name="Irieda H."/>
            <person name="Narusaka M."/>
            <person name="O'Connell R.J."/>
            <person name="Narusaka Y."/>
            <person name="Takano Y."/>
            <person name="Kubo Y."/>
            <person name="Shirasu K."/>
        </authorList>
    </citation>
    <scope>NUCLEOTIDE SEQUENCE [LARGE SCALE GENOMIC DNA]</scope>
    <source>
        <strain evidence="2 3">Nara gc5</strain>
    </source>
</reference>
<dbReference type="RefSeq" id="XP_066009444.1">
    <property type="nucleotide sequence ID" value="XM_066151323.1"/>
</dbReference>
<evidence type="ECO:0000313" key="2">
    <source>
        <dbReference type="EMBL" id="KAF4488947.1"/>
    </source>
</evidence>
<organism evidence="2 3">
    <name type="scientific">Colletotrichum fructicola (strain Nara gc5)</name>
    <name type="common">Anthracnose fungus</name>
    <name type="synonym">Colletotrichum gloeosporioides (strain Nara gc5)</name>
    <dbReference type="NCBI Taxonomy" id="1213859"/>
    <lineage>
        <taxon>Eukaryota</taxon>
        <taxon>Fungi</taxon>
        <taxon>Dikarya</taxon>
        <taxon>Ascomycota</taxon>
        <taxon>Pezizomycotina</taxon>
        <taxon>Sordariomycetes</taxon>
        <taxon>Hypocreomycetidae</taxon>
        <taxon>Glomerellales</taxon>
        <taxon>Glomerellaceae</taxon>
        <taxon>Colletotrichum</taxon>
        <taxon>Colletotrichum gloeosporioides species complex</taxon>
    </lineage>
</organism>
<sequence>MLWVMYGTHTHLSTSTESTRLTFKMAFDGITILLLTMYIVMTVAFIGLFTFMLLKIKAERAEFDRRLQQIVSDNYLVEVSESVYRQGQATEAVPSQAERQA</sequence>
<gene>
    <name evidence="2" type="ORF">CGGC5_v004715</name>
</gene>
<comment type="caution">
    <text evidence="2">The sequence shown here is derived from an EMBL/GenBank/DDBJ whole genome shotgun (WGS) entry which is preliminary data.</text>
</comment>
<protein>
    <submittedName>
        <fullName evidence="2">Uncharacterized protein</fullName>
    </submittedName>
</protein>
<dbReference type="EMBL" id="ANPB02000002">
    <property type="protein sequence ID" value="KAF4488947.1"/>
    <property type="molecule type" value="Genomic_DNA"/>
</dbReference>
<evidence type="ECO:0000313" key="3">
    <source>
        <dbReference type="Proteomes" id="UP000011096"/>
    </source>
</evidence>
<proteinExistence type="predicted"/>
<keyword evidence="1" id="KW-0812">Transmembrane</keyword>
<evidence type="ECO:0000256" key="1">
    <source>
        <dbReference type="SAM" id="Phobius"/>
    </source>
</evidence>
<dbReference type="AlphaFoldDB" id="A0A7J6JF40"/>